<keyword evidence="2" id="KW-0274">FAD</keyword>
<evidence type="ECO:0000313" key="5">
    <source>
        <dbReference type="EMBL" id="MBK0399599.1"/>
    </source>
</evidence>
<keyword evidence="3" id="KW-0560">Oxidoreductase</keyword>
<evidence type="ECO:0000313" key="6">
    <source>
        <dbReference type="Proteomes" id="UP000655420"/>
    </source>
</evidence>
<dbReference type="Gene3D" id="3.30.43.10">
    <property type="entry name" value="Uridine Diphospho-n-acetylenolpyruvylglucosamine Reductase, domain 2"/>
    <property type="match status" value="1"/>
</dbReference>
<keyword evidence="1" id="KW-0285">Flavoprotein</keyword>
<dbReference type="SUPFAM" id="SSF55447">
    <property type="entry name" value="CO dehydrogenase flavoprotein C-terminal domain-like"/>
    <property type="match status" value="1"/>
</dbReference>
<dbReference type="InterPro" id="IPR016169">
    <property type="entry name" value="FAD-bd_PCMH_sub2"/>
</dbReference>
<dbReference type="SMART" id="SM01092">
    <property type="entry name" value="CO_deh_flav_C"/>
    <property type="match status" value="1"/>
</dbReference>
<sequence>MLYERPGTLDEALALMAGGPAWRVLAGGTDLYPATTHQSLHGPVLDIAGLAELRGIAREPSGWRIGAAATWTEVLGAGLPSAFSALVEAGRELGSIQIQNVATVMGNLCNASPAADGVPALMVLDAELELVSATGRRRLGLSEFILGNRRTARTPDEIAVAIHVPEAAVRGVSAFEKLGTRRYLVISIAMAAARVEVENGRIAAASLAVGACSEVARRLPMVERALVGQPADAPVIDAAAVAEALDPIDDVRATAAYRREAAAEILRRAVLRAAWGAS</sequence>
<evidence type="ECO:0000256" key="3">
    <source>
        <dbReference type="ARBA" id="ARBA00023002"/>
    </source>
</evidence>
<dbReference type="Proteomes" id="UP000655420">
    <property type="component" value="Unassembled WGS sequence"/>
</dbReference>
<organism evidence="5 6">
    <name type="scientific">Thermohalobaculum xanthum</name>
    <dbReference type="NCBI Taxonomy" id="2753746"/>
    <lineage>
        <taxon>Bacteria</taxon>
        <taxon>Pseudomonadati</taxon>
        <taxon>Pseudomonadota</taxon>
        <taxon>Alphaproteobacteria</taxon>
        <taxon>Rhodobacterales</taxon>
        <taxon>Paracoccaceae</taxon>
        <taxon>Thermohalobaculum</taxon>
    </lineage>
</organism>
<dbReference type="InterPro" id="IPR051312">
    <property type="entry name" value="Diverse_Substr_Oxidored"/>
</dbReference>
<protein>
    <submittedName>
        <fullName evidence="5">FAD binding domain-containing protein</fullName>
    </submittedName>
</protein>
<dbReference type="Gene3D" id="3.30.390.50">
    <property type="entry name" value="CO dehydrogenase flavoprotein, C-terminal domain"/>
    <property type="match status" value="1"/>
</dbReference>
<dbReference type="GO" id="GO:0016491">
    <property type="term" value="F:oxidoreductase activity"/>
    <property type="evidence" value="ECO:0007669"/>
    <property type="project" value="UniProtKB-KW"/>
</dbReference>
<dbReference type="InterPro" id="IPR005107">
    <property type="entry name" value="CO_DH_flav_C"/>
</dbReference>
<gene>
    <name evidence="5" type="ORF">H0I76_10380</name>
</gene>
<evidence type="ECO:0000256" key="1">
    <source>
        <dbReference type="ARBA" id="ARBA00022630"/>
    </source>
</evidence>
<dbReference type="InterPro" id="IPR016166">
    <property type="entry name" value="FAD-bd_PCMH"/>
</dbReference>
<comment type="caution">
    <text evidence="5">The sequence shown here is derived from an EMBL/GenBank/DDBJ whole genome shotgun (WGS) entry which is preliminary data.</text>
</comment>
<dbReference type="AlphaFoldDB" id="A0A8J7M758"/>
<name>A0A8J7M758_9RHOB</name>
<dbReference type="EMBL" id="JAEHHL010000006">
    <property type="protein sequence ID" value="MBK0399599.1"/>
    <property type="molecule type" value="Genomic_DNA"/>
</dbReference>
<dbReference type="InterPro" id="IPR016167">
    <property type="entry name" value="FAD-bd_PCMH_sub1"/>
</dbReference>
<dbReference type="PROSITE" id="PS51387">
    <property type="entry name" value="FAD_PCMH"/>
    <property type="match status" value="1"/>
</dbReference>
<accession>A0A8J7M758</accession>
<dbReference type="SUPFAM" id="SSF56176">
    <property type="entry name" value="FAD-binding/transporter-associated domain-like"/>
    <property type="match status" value="1"/>
</dbReference>
<evidence type="ECO:0000259" key="4">
    <source>
        <dbReference type="PROSITE" id="PS51387"/>
    </source>
</evidence>
<dbReference type="InterPro" id="IPR002346">
    <property type="entry name" value="Mopterin_DH_FAD-bd"/>
</dbReference>
<dbReference type="RefSeq" id="WP_200609802.1">
    <property type="nucleotide sequence ID" value="NZ_JAEHHL010000006.1"/>
</dbReference>
<dbReference type="Gene3D" id="3.30.465.10">
    <property type="match status" value="1"/>
</dbReference>
<dbReference type="Pfam" id="PF00941">
    <property type="entry name" value="FAD_binding_5"/>
    <property type="match status" value="1"/>
</dbReference>
<reference evidence="5" key="1">
    <citation type="submission" date="2020-12" db="EMBL/GenBank/DDBJ databases">
        <title>Bacterial taxonomy.</title>
        <authorList>
            <person name="Pan X."/>
        </authorList>
    </citation>
    <scope>NUCLEOTIDE SEQUENCE</scope>
    <source>
        <strain evidence="5">M0105</strain>
    </source>
</reference>
<dbReference type="Pfam" id="PF03450">
    <property type="entry name" value="CO_deh_flav_C"/>
    <property type="match status" value="1"/>
</dbReference>
<dbReference type="PANTHER" id="PTHR42659">
    <property type="entry name" value="XANTHINE DEHYDROGENASE SUBUNIT C-RELATED"/>
    <property type="match status" value="1"/>
</dbReference>
<dbReference type="PANTHER" id="PTHR42659:SF2">
    <property type="entry name" value="XANTHINE DEHYDROGENASE SUBUNIT C-RELATED"/>
    <property type="match status" value="1"/>
</dbReference>
<proteinExistence type="predicted"/>
<evidence type="ECO:0000256" key="2">
    <source>
        <dbReference type="ARBA" id="ARBA00022827"/>
    </source>
</evidence>
<feature type="domain" description="FAD-binding PCMH-type" evidence="4">
    <location>
        <begin position="1"/>
        <end position="169"/>
    </location>
</feature>
<keyword evidence="6" id="KW-1185">Reference proteome</keyword>
<dbReference type="InterPro" id="IPR036683">
    <property type="entry name" value="CO_DH_flav_C_dom_sf"/>
</dbReference>
<dbReference type="InterPro" id="IPR036318">
    <property type="entry name" value="FAD-bd_PCMH-like_sf"/>
</dbReference>
<dbReference type="GO" id="GO:0071949">
    <property type="term" value="F:FAD binding"/>
    <property type="evidence" value="ECO:0007669"/>
    <property type="project" value="InterPro"/>
</dbReference>